<organism evidence="3 4">
    <name type="scientific">Rotaria magnacalcarata</name>
    <dbReference type="NCBI Taxonomy" id="392030"/>
    <lineage>
        <taxon>Eukaryota</taxon>
        <taxon>Metazoa</taxon>
        <taxon>Spiralia</taxon>
        <taxon>Gnathifera</taxon>
        <taxon>Rotifera</taxon>
        <taxon>Eurotatoria</taxon>
        <taxon>Bdelloidea</taxon>
        <taxon>Philodinida</taxon>
        <taxon>Philodinidae</taxon>
        <taxon>Rotaria</taxon>
    </lineage>
</organism>
<feature type="region of interest" description="Disordered" evidence="2">
    <location>
        <begin position="562"/>
        <end position="587"/>
    </location>
</feature>
<dbReference type="Proteomes" id="UP000663856">
    <property type="component" value="Unassembled WGS sequence"/>
</dbReference>
<evidence type="ECO:0000256" key="2">
    <source>
        <dbReference type="SAM" id="MobiDB-lite"/>
    </source>
</evidence>
<dbReference type="EMBL" id="CAJNRF010010095">
    <property type="protein sequence ID" value="CAF2116757.1"/>
    <property type="molecule type" value="Genomic_DNA"/>
</dbReference>
<dbReference type="AlphaFoldDB" id="A0A816UY39"/>
<evidence type="ECO:0000313" key="3">
    <source>
        <dbReference type="EMBL" id="CAF2116757.1"/>
    </source>
</evidence>
<reference evidence="3" key="1">
    <citation type="submission" date="2021-02" db="EMBL/GenBank/DDBJ databases">
        <authorList>
            <person name="Nowell W R."/>
        </authorList>
    </citation>
    <scope>NUCLEOTIDE SEQUENCE</scope>
</reference>
<feature type="region of interest" description="Disordered" evidence="2">
    <location>
        <begin position="951"/>
        <end position="984"/>
    </location>
</feature>
<evidence type="ECO:0000256" key="1">
    <source>
        <dbReference type="SAM" id="Coils"/>
    </source>
</evidence>
<feature type="region of interest" description="Disordered" evidence="2">
    <location>
        <begin position="1117"/>
        <end position="1137"/>
    </location>
</feature>
<feature type="compositionally biased region" description="Polar residues" evidence="2">
    <location>
        <begin position="377"/>
        <end position="390"/>
    </location>
</feature>
<feature type="region of interest" description="Disordered" evidence="2">
    <location>
        <begin position="377"/>
        <end position="403"/>
    </location>
</feature>
<sequence length="1177" mass="133518">MSSIFRRWKNRLRCSSKRYVQRSRSSILTENEFKTVNVAMDKLSNENRILKERFDKLEERCQRWITDEQVYLLRRIEQLEDENHRLHENYQAYQKQSEKCIGSVTDLIIKALFTQEELRKQCANLHNVIDTVQLRRNVQQKESIIQSKRSISCQFTSNPSNHDHRHTTNDQSTWFHQQLMIVEDNDHKPTNQSSNNNLNEPDSSIQYYYGDCDSLLANCCTRTNLSSSLKCRTTNRQRRQKAFEALRQMKLQQPTDTFSTRSRGRRNRKRFYRALCCTDLHISESQSSVYSTTMATAKSRSYIPTTSGLTNELYFASHKPDGDNEKTPPVLLRNKPRSSHLQIIPTDNIQTTLNNRRPISSPVRSTTYVLQQHHRTNNSVTNNKKISSPAHQHRPPSLTTPMTLNKTRQTTQQQRITSNHERLPIQPASVVDSTTANQQFTSRAHTTVLTPRRTSPIVKNTSTKTTTAYISRSPRIPHTSIVRPSRPSHTVVTTPIQQRSPRVQIRSSNLTPASQRTISSSPTTNKSSRPQYTVSKSPEKLRSVTGIVTRLRPAHTIVNKSKLDNSSTSTNHLKSRTPNTVRTVSSSVATPRVSDLDALMAEKYTNNNKIPPSVQLKSTILFPTPIVNNIRRSLFSTDSVKVVRPVRSQELKLFSCHLTPDISTLAAPSDEIPYKSTIDETVSILTPIPPSEQITDHKNLDNQSIAKIDDSSSIATASTIIHDLSEDSLNEHYHIRKLLNGNSLGATVNNDSVHNSSSNEEILASSSVTSWSRIRSSCESNVSHIAPLKSETSTSPALYNGPLRQEDIHMADDGRYFLLIDDNLSSEGSELNKTGLSSLSRSLSPLMNTGMPLKREKSAIHRLVFPPRLGRILFYRRILSDSDIYQKLCSKDNEINHNVYHLDTIRDYSMEFYMLTTYGSDSQLRAWLDTNYDDIGNNACYFDNNRFASLDDDDDNDDDDNDDDDDDDDDDELGGNNKMKIVSSSDSIMRDDDLNHLQADEELDWYSELESFNLSPTNPQWKHENASSCSSEDHVGELLRAEQFSVSSLTTTTSVESSSSTGLISSSWPLANGIHHRVHSHLSSQSLNSSPLSNLDDQSHKILKQISTYPWTHEISSSNANHQETGNDQTDNSTSPSIIHDQFQPDFYYLCPLKNTTSFLKTDEKSNGIPRQLSHDV</sequence>
<comment type="caution">
    <text evidence="3">The sequence shown here is derived from an EMBL/GenBank/DDBJ whole genome shotgun (WGS) entry which is preliminary data.</text>
</comment>
<keyword evidence="1" id="KW-0175">Coiled coil</keyword>
<accession>A0A816UY39</accession>
<gene>
    <name evidence="3" type="ORF">WKI299_LOCUS23362</name>
</gene>
<feature type="region of interest" description="Disordered" evidence="2">
    <location>
        <begin position="478"/>
        <end position="541"/>
    </location>
</feature>
<feature type="compositionally biased region" description="Acidic residues" evidence="2">
    <location>
        <begin position="951"/>
        <end position="973"/>
    </location>
</feature>
<name>A0A816UY39_9BILA</name>
<protein>
    <submittedName>
        <fullName evidence="3">Uncharacterized protein</fullName>
    </submittedName>
</protein>
<feature type="compositionally biased region" description="Polar residues" evidence="2">
    <location>
        <begin position="564"/>
        <end position="587"/>
    </location>
</feature>
<feature type="coiled-coil region" evidence="1">
    <location>
        <begin position="40"/>
        <end position="96"/>
    </location>
</feature>
<proteinExistence type="predicted"/>
<evidence type="ECO:0000313" key="4">
    <source>
        <dbReference type="Proteomes" id="UP000663856"/>
    </source>
</evidence>
<feature type="compositionally biased region" description="Polar residues" evidence="2">
    <location>
        <begin position="487"/>
        <end position="536"/>
    </location>
</feature>